<evidence type="ECO:0000313" key="2">
    <source>
        <dbReference type="EMBL" id="KAH3699883.1"/>
    </source>
</evidence>
<comment type="caution">
    <text evidence="2">The sequence shown here is derived from an EMBL/GenBank/DDBJ whole genome shotgun (WGS) entry which is preliminary data.</text>
</comment>
<feature type="region of interest" description="Disordered" evidence="1">
    <location>
        <begin position="79"/>
        <end position="98"/>
    </location>
</feature>
<reference evidence="2" key="1">
    <citation type="journal article" date="2019" name="bioRxiv">
        <title>The Genome of the Zebra Mussel, Dreissena polymorpha: A Resource for Invasive Species Research.</title>
        <authorList>
            <person name="McCartney M.A."/>
            <person name="Auch B."/>
            <person name="Kono T."/>
            <person name="Mallez S."/>
            <person name="Zhang Y."/>
            <person name="Obille A."/>
            <person name="Becker A."/>
            <person name="Abrahante J.E."/>
            <person name="Garbe J."/>
            <person name="Badalamenti J.P."/>
            <person name="Herman A."/>
            <person name="Mangelson H."/>
            <person name="Liachko I."/>
            <person name="Sullivan S."/>
            <person name="Sone E.D."/>
            <person name="Koren S."/>
            <person name="Silverstein K.A.T."/>
            <person name="Beckman K.B."/>
            <person name="Gohl D.M."/>
        </authorList>
    </citation>
    <scope>NUCLEOTIDE SEQUENCE</scope>
    <source>
        <strain evidence="2">Duluth1</strain>
        <tissue evidence="2">Whole animal</tissue>
    </source>
</reference>
<gene>
    <name evidence="2" type="ORF">DPMN_074845</name>
</gene>
<proteinExistence type="predicted"/>
<keyword evidence="3" id="KW-1185">Reference proteome</keyword>
<accession>A0A9D3YKK8</accession>
<dbReference type="AlphaFoldDB" id="A0A9D3YKK8"/>
<reference evidence="2" key="2">
    <citation type="submission" date="2020-11" db="EMBL/GenBank/DDBJ databases">
        <authorList>
            <person name="McCartney M.A."/>
            <person name="Auch B."/>
            <person name="Kono T."/>
            <person name="Mallez S."/>
            <person name="Becker A."/>
            <person name="Gohl D.M."/>
            <person name="Silverstein K.A.T."/>
            <person name="Koren S."/>
            <person name="Bechman K.B."/>
            <person name="Herman A."/>
            <person name="Abrahante J.E."/>
            <person name="Garbe J."/>
        </authorList>
    </citation>
    <scope>NUCLEOTIDE SEQUENCE</scope>
    <source>
        <strain evidence="2">Duluth1</strain>
        <tissue evidence="2">Whole animal</tissue>
    </source>
</reference>
<dbReference type="EMBL" id="JAIWYP010000015">
    <property type="protein sequence ID" value="KAH3699883.1"/>
    <property type="molecule type" value="Genomic_DNA"/>
</dbReference>
<organism evidence="2 3">
    <name type="scientific">Dreissena polymorpha</name>
    <name type="common">Zebra mussel</name>
    <name type="synonym">Mytilus polymorpha</name>
    <dbReference type="NCBI Taxonomy" id="45954"/>
    <lineage>
        <taxon>Eukaryota</taxon>
        <taxon>Metazoa</taxon>
        <taxon>Spiralia</taxon>
        <taxon>Lophotrochozoa</taxon>
        <taxon>Mollusca</taxon>
        <taxon>Bivalvia</taxon>
        <taxon>Autobranchia</taxon>
        <taxon>Heteroconchia</taxon>
        <taxon>Euheterodonta</taxon>
        <taxon>Imparidentia</taxon>
        <taxon>Neoheterodontei</taxon>
        <taxon>Myida</taxon>
        <taxon>Dreissenoidea</taxon>
        <taxon>Dreissenidae</taxon>
        <taxon>Dreissena</taxon>
    </lineage>
</organism>
<sequence length="98" mass="11106">MLNLMALTKAIFPSGNENILHHIERMREQQNVTNDTLLKLCSMLQSKNEIVNRNSNSQDCVELLGRGDALYSEEPHSALQTEMTGRQQCNQNRESGFA</sequence>
<dbReference type="Proteomes" id="UP000828390">
    <property type="component" value="Unassembled WGS sequence"/>
</dbReference>
<protein>
    <submittedName>
        <fullName evidence="2">Uncharacterized protein</fullName>
    </submittedName>
</protein>
<evidence type="ECO:0000313" key="3">
    <source>
        <dbReference type="Proteomes" id="UP000828390"/>
    </source>
</evidence>
<name>A0A9D3YKK8_DREPO</name>
<evidence type="ECO:0000256" key="1">
    <source>
        <dbReference type="SAM" id="MobiDB-lite"/>
    </source>
</evidence>